<dbReference type="SUPFAM" id="SSF53448">
    <property type="entry name" value="Nucleotide-diphospho-sugar transferases"/>
    <property type="match status" value="1"/>
</dbReference>
<keyword evidence="2" id="KW-0808">Transferase</keyword>
<feature type="domain" description="MobA-like NTP transferase" evidence="1">
    <location>
        <begin position="9"/>
        <end position="167"/>
    </location>
</feature>
<protein>
    <submittedName>
        <fullName evidence="2">Molybdenum cofactor cytidylyltransferase</fullName>
        <ecNumber evidence="2">2.7.7.76</ecNumber>
    </submittedName>
</protein>
<dbReference type="GO" id="GO:0061602">
    <property type="term" value="F:molybdenum cofactor cytidylyltransferase activity"/>
    <property type="evidence" value="ECO:0007669"/>
    <property type="project" value="UniProtKB-EC"/>
</dbReference>
<dbReference type="EMBL" id="JAUTAL010000001">
    <property type="protein sequence ID" value="MDQ1095909.1"/>
    <property type="molecule type" value="Genomic_DNA"/>
</dbReference>
<dbReference type="EC" id="2.7.7.76" evidence="2"/>
<proteinExistence type="predicted"/>
<name>A0ABU0TFS4_9FLAO</name>
<keyword evidence="3" id="KW-1185">Reference proteome</keyword>
<keyword evidence="2" id="KW-0548">Nucleotidyltransferase</keyword>
<dbReference type="PANTHER" id="PTHR43777">
    <property type="entry name" value="MOLYBDENUM COFACTOR CYTIDYLYLTRANSFERASE"/>
    <property type="match status" value="1"/>
</dbReference>
<comment type="caution">
    <text evidence="2">The sequence shown here is derived from an EMBL/GenBank/DDBJ whole genome shotgun (WGS) entry which is preliminary data.</text>
</comment>
<accession>A0ABU0TFS4</accession>
<dbReference type="RefSeq" id="WP_307447378.1">
    <property type="nucleotide sequence ID" value="NZ_JAUTAL010000001.1"/>
</dbReference>
<dbReference type="InterPro" id="IPR025877">
    <property type="entry name" value="MobA-like_NTP_Trfase"/>
</dbReference>
<dbReference type="Gene3D" id="3.90.550.10">
    <property type="entry name" value="Spore Coat Polysaccharide Biosynthesis Protein SpsA, Chain A"/>
    <property type="match status" value="1"/>
</dbReference>
<gene>
    <name evidence="2" type="ORF">QE404_001056</name>
</gene>
<dbReference type="InterPro" id="IPR029044">
    <property type="entry name" value="Nucleotide-diphossugar_trans"/>
</dbReference>
<evidence type="ECO:0000313" key="2">
    <source>
        <dbReference type="EMBL" id="MDQ1095909.1"/>
    </source>
</evidence>
<dbReference type="PANTHER" id="PTHR43777:SF1">
    <property type="entry name" value="MOLYBDENUM COFACTOR CYTIDYLYLTRANSFERASE"/>
    <property type="match status" value="1"/>
</dbReference>
<dbReference type="CDD" id="cd04182">
    <property type="entry name" value="GT_2_like_f"/>
    <property type="match status" value="1"/>
</dbReference>
<organism evidence="2 3">
    <name type="scientific">Chryseobacterium camelliae</name>
    <dbReference type="NCBI Taxonomy" id="1265445"/>
    <lineage>
        <taxon>Bacteria</taxon>
        <taxon>Pseudomonadati</taxon>
        <taxon>Bacteroidota</taxon>
        <taxon>Flavobacteriia</taxon>
        <taxon>Flavobacteriales</taxon>
        <taxon>Weeksellaceae</taxon>
        <taxon>Chryseobacterium group</taxon>
        <taxon>Chryseobacterium</taxon>
    </lineage>
</organism>
<reference evidence="2 3" key="1">
    <citation type="submission" date="2023-07" db="EMBL/GenBank/DDBJ databases">
        <title>Functional and genomic diversity of the sorghum phyllosphere microbiome.</title>
        <authorList>
            <person name="Shade A."/>
        </authorList>
    </citation>
    <scope>NUCLEOTIDE SEQUENCE [LARGE SCALE GENOMIC DNA]</scope>
    <source>
        <strain evidence="2 3">SORGH_AS_1064</strain>
    </source>
</reference>
<sequence length="196" mass="21287">MKKRTTGIIILAAGSSSRLGQPKQFLEFNGKTLLFHTVEQALKVTDNVIVVSGAQPIEIEQQLNSVVNISNEDWESGMGSSLCKGLQEMLLLHPGLDRCIITVCDQPFINACIFQSLIEKQESSGKGIVASAYAATSGVPVLFNSGYFDDLLNLPDSGGAKMLIAKYQHDTADVRFEKGAIDIDTMEDYQKLTGTL</sequence>
<evidence type="ECO:0000313" key="3">
    <source>
        <dbReference type="Proteomes" id="UP001225072"/>
    </source>
</evidence>
<dbReference type="Proteomes" id="UP001225072">
    <property type="component" value="Unassembled WGS sequence"/>
</dbReference>
<dbReference type="Pfam" id="PF12804">
    <property type="entry name" value="NTP_transf_3"/>
    <property type="match status" value="1"/>
</dbReference>
<evidence type="ECO:0000259" key="1">
    <source>
        <dbReference type="Pfam" id="PF12804"/>
    </source>
</evidence>